<dbReference type="EMBL" id="UOET01000171">
    <property type="protein sequence ID" value="VAW27887.1"/>
    <property type="molecule type" value="Genomic_DNA"/>
</dbReference>
<reference evidence="1" key="1">
    <citation type="submission" date="2018-06" db="EMBL/GenBank/DDBJ databases">
        <authorList>
            <person name="Zhirakovskaya E."/>
        </authorList>
    </citation>
    <scope>NUCLEOTIDE SEQUENCE</scope>
</reference>
<proteinExistence type="predicted"/>
<name>A0A3B0URM7_9ZZZZ</name>
<accession>A0A3B0URM7</accession>
<gene>
    <name evidence="1" type="ORF">MNBD_BACTEROID07-753</name>
</gene>
<protein>
    <submittedName>
        <fullName evidence="1">Uncharacterized protein</fullName>
    </submittedName>
</protein>
<dbReference type="AlphaFoldDB" id="A0A3B0URM7"/>
<sequence length="371" mass="43017">MLLLLFSIAGQTQAQSPTFQTYVPLYDSCSKTLNFRFESSSFFKNNEYFDNYAYGYTGLGFYAKPTLEYYFSPKIKVSAGVYLLKYSGRDNFTQAIPILSVQYKMAKSLELVMGNIYGTANHQLAEPLFRYDRYFQSHIEYGLQFLLNTATIHSDLWLSWEHYIMVGDTAQEHLLAGSSSVFKVMRNRRGFSLSIPLQFLVAHKGGQLAPPPHKPMSTILNALTGAKLTYRFNNESSIDFEPQLLLYEGLHLPDPGEPNAQPFKNGWGSYTKLTFHYRGLHVLAGYWYAERFIAPHGEYLFQSVSEINPNFSQAKRELVTTKIWFNKTIYRSIKIEARFENYYDLMSHKLDYSYGLYIVMNESFFLTKYKR</sequence>
<evidence type="ECO:0000313" key="1">
    <source>
        <dbReference type="EMBL" id="VAW27887.1"/>
    </source>
</evidence>
<organism evidence="1">
    <name type="scientific">hydrothermal vent metagenome</name>
    <dbReference type="NCBI Taxonomy" id="652676"/>
    <lineage>
        <taxon>unclassified sequences</taxon>
        <taxon>metagenomes</taxon>
        <taxon>ecological metagenomes</taxon>
    </lineage>
</organism>